<proteinExistence type="predicted"/>
<dbReference type="Pfam" id="PF02789">
    <property type="entry name" value="Peptidase_M17_N"/>
    <property type="match status" value="1"/>
</dbReference>
<dbReference type="InterPro" id="IPR008283">
    <property type="entry name" value="Peptidase_M17_N"/>
</dbReference>
<dbReference type="AlphaFoldDB" id="A0A085YXJ7"/>
<comment type="caution">
    <text evidence="2">The sequence shown here is derived from an EMBL/GenBank/DDBJ whole genome shotgun (WGS) entry which is preliminary data.</text>
</comment>
<accession>A0A085YXJ7</accession>
<sequence>MKIINVKKAVRIGLFASMLVVTPQIYFSQTKVQTTPANTSKIWGKVDGIAIEGMVQGPSTEVTPLQIACVFEYTEGDIFNSPPALPEAVNGMVHLDKSLNGIITELRKSGKFAGHSLETLLITPPSGTIGAKKLLLIGLGDRNKFTPELMQQVASVGMEEALRLGVTKYAFATDLKDAGIDSPTAEVAGYGVTGAINAYRTQAFLKGKKMSAYKPIEKITLLAGPAFFTTAGEGIQKAIAAFNK</sequence>
<dbReference type="GO" id="GO:0070006">
    <property type="term" value="F:metalloaminopeptidase activity"/>
    <property type="evidence" value="ECO:0007669"/>
    <property type="project" value="InterPro"/>
</dbReference>
<dbReference type="Proteomes" id="UP000028703">
    <property type="component" value="Unassembled WGS sequence"/>
</dbReference>
<dbReference type="RefSeq" id="WP_034708141.1">
    <property type="nucleotide sequence ID" value="NZ_JPRO01000042.1"/>
</dbReference>
<keyword evidence="3" id="KW-1185">Reference proteome</keyword>
<organism evidence="2 3">
    <name type="scientific">Chryseobacterium luteum</name>
    <dbReference type="NCBI Taxonomy" id="421531"/>
    <lineage>
        <taxon>Bacteria</taxon>
        <taxon>Pseudomonadati</taxon>
        <taxon>Bacteroidota</taxon>
        <taxon>Flavobacteriia</taxon>
        <taxon>Flavobacteriales</taxon>
        <taxon>Weeksellaceae</taxon>
        <taxon>Chryseobacterium group</taxon>
        <taxon>Chryseobacterium</taxon>
    </lineage>
</organism>
<gene>
    <name evidence="2" type="ORF">IX38_22700</name>
</gene>
<dbReference type="GO" id="GO:0006508">
    <property type="term" value="P:proteolysis"/>
    <property type="evidence" value="ECO:0007669"/>
    <property type="project" value="InterPro"/>
</dbReference>
<dbReference type="EMBL" id="JPRO01000042">
    <property type="protein sequence ID" value="KFE96910.1"/>
    <property type="molecule type" value="Genomic_DNA"/>
</dbReference>
<dbReference type="STRING" id="421531.IX38_22700"/>
<dbReference type="SUPFAM" id="SSF52949">
    <property type="entry name" value="Macro domain-like"/>
    <property type="match status" value="1"/>
</dbReference>
<evidence type="ECO:0000259" key="1">
    <source>
        <dbReference type="Pfam" id="PF02789"/>
    </source>
</evidence>
<evidence type="ECO:0000313" key="3">
    <source>
        <dbReference type="Proteomes" id="UP000028703"/>
    </source>
</evidence>
<evidence type="ECO:0000313" key="2">
    <source>
        <dbReference type="EMBL" id="KFE96910.1"/>
    </source>
</evidence>
<protein>
    <submittedName>
        <fullName evidence="2">Peptidase M17</fullName>
    </submittedName>
</protein>
<dbReference type="Gene3D" id="3.40.220.10">
    <property type="entry name" value="Leucine Aminopeptidase, subunit E, domain 1"/>
    <property type="match status" value="1"/>
</dbReference>
<name>A0A085YXJ7_9FLAO</name>
<reference evidence="2 3" key="1">
    <citation type="submission" date="2014-07" db="EMBL/GenBank/DDBJ databases">
        <title>Genome of Chryseobacterium luteum DSM 18605.</title>
        <authorList>
            <person name="Stropko S.J."/>
            <person name="Pipes S.E."/>
            <person name="Newman J.D."/>
        </authorList>
    </citation>
    <scope>NUCLEOTIDE SEQUENCE [LARGE SCALE GENOMIC DNA]</scope>
    <source>
        <strain evidence="2 3">DSM 18605</strain>
    </source>
</reference>
<dbReference type="InterPro" id="IPR043472">
    <property type="entry name" value="Macro_dom-like"/>
</dbReference>
<feature type="domain" description="Peptidase M17 leucyl aminopeptidase N-terminal" evidence="1">
    <location>
        <begin position="93"/>
        <end position="195"/>
    </location>
</feature>
<dbReference type="eggNOG" id="ENOG5031FHZ">
    <property type="taxonomic scope" value="Bacteria"/>
</dbReference>